<evidence type="ECO:0000313" key="4">
    <source>
        <dbReference type="Proteomes" id="UP000790347"/>
    </source>
</evidence>
<evidence type="ECO:0000256" key="1">
    <source>
        <dbReference type="SAM" id="MobiDB-lite"/>
    </source>
</evidence>
<keyword evidence="2" id="KW-0472">Membrane</keyword>
<organism evidence="3 4">
    <name type="scientific">Dermatophagoides farinae</name>
    <name type="common">American house dust mite</name>
    <dbReference type="NCBI Taxonomy" id="6954"/>
    <lineage>
        <taxon>Eukaryota</taxon>
        <taxon>Metazoa</taxon>
        <taxon>Ecdysozoa</taxon>
        <taxon>Arthropoda</taxon>
        <taxon>Chelicerata</taxon>
        <taxon>Arachnida</taxon>
        <taxon>Acari</taxon>
        <taxon>Acariformes</taxon>
        <taxon>Sarcoptiformes</taxon>
        <taxon>Astigmata</taxon>
        <taxon>Psoroptidia</taxon>
        <taxon>Analgoidea</taxon>
        <taxon>Pyroglyphidae</taxon>
        <taxon>Dermatophagoidinae</taxon>
        <taxon>Dermatophagoides</taxon>
    </lineage>
</organism>
<feature type="transmembrane region" description="Helical" evidence="2">
    <location>
        <begin position="16"/>
        <end position="38"/>
    </location>
</feature>
<accession>A0A922I6L4</accession>
<dbReference type="AlphaFoldDB" id="A0A922I6L4"/>
<feature type="transmembrane region" description="Helical" evidence="2">
    <location>
        <begin position="310"/>
        <end position="331"/>
    </location>
</feature>
<reference evidence="3" key="2">
    <citation type="journal article" date="2022" name="Res Sq">
        <title>Comparative Genomics Reveals Insights into the Divergent Evolution of Astigmatic Mites and Household Pest Adaptations.</title>
        <authorList>
            <person name="Xiong Q."/>
            <person name="Wan A.T.-Y."/>
            <person name="Liu X.-Y."/>
            <person name="Fung C.S.-H."/>
            <person name="Xiao X."/>
            <person name="Malainual N."/>
            <person name="Hou J."/>
            <person name="Wang L."/>
            <person name="Wang M."/>
            <person name="Yang K."/>
            <person name="Cui Y."/>
            <person name="Leung E."/>
            <person name="Nong W."/>
            <person name="Shin S.-K."/>
            <person name="Au S."/>
            <person name="Jeong K.Y."/>
            <person name="Chew F.T."/>
            <person name="Hui J."/>
            <person name="Leung T.F."/>
            <person name="Tungtrongchitr A."/>
            <person name="Zhong N."/>
            <person name="Liu Z."/>
            <person name="Tsui S."/>
        </authorList>
    </citation>
    <scope>NUCLEOTIDE SEQUENCE</scope>
    <source>
        <strain evidence="3">Derf</strain>
        <tissue evidence="3">Whole organism</tissue>
    </source>
</reference>
<evidence type="ECO:0008006" key="5">
    <source>
        <dbReference type="Google" id="ProtNLM"/>
    </source>
</evidence>
<evidence type="ECO:0000256" key="2">
    <source>
        <dbReference type="SAM" id="Phobius"/>
    </source>
</evidence>
<feature type="region of interest" description="Disordered" evidence="1">
    <location>
        <begin position="434"/>
        <end position="489"/>
    </location>
</feature>
<keyword evidence="4" id="KW-1185">Reference proteome</keyword>
<evidence type="ECO:0000313" key="3">
    <source>
        <dbReference type="EMBL" id="KAH9526357.1"/>
    </source>
</evidence>
<comment type="caution">
    <text evidence="3">The sequence shown here is derived from an EMBL/GenBank/DDBJ whole genome shotgun (WGS) entry which is preliminary data.</text>
</comment>
<feature type="compositionally biased region" description="Acidic residues" evidence="1">
    <location>
        <begin position="445"/>
        <end position="457"/>
    </location>
</feature>
<gene>
    <name evidence="3" type="ORF">DERF_000455</name>
</gene>
<dbReference type="EMBL" id="ASGP02000001">
    <property type="protein sequence ID" value="KAH9526357.1"/>
    <property type="molecule type" value="Genomic_DNA"/>
</dbReference>
<keyword evidence="2" id="KW-1133">Transmembrane helix</keyword>
<name>A0A922I6L4_DERFA</name>
<proteinExistence type="predicted"/>
<protein>
    <recommendedName>
        <fullName evidence="5">EB domain-containing protein</fullName>
    </recommendedName>
</protein>
<dbReference type="Proteomes" id="UP000790347">
    <property type="component" value="Unassembled WGS sequence"/>
</dbReference>
<sequence>MMTIITIIVLKQFSFFYYYLILIQCLFLHHHLLVATTISTISNINHSTSSNSFSTLSSLNCSICSKNLNLFCDEKSGRCECPAKMPVRLSSEIPCLPYKHLGDLCIHSDECRQTENAVCIATFLFSIKILNKTPSFKQWFFYNKIHNDEDMNYLLNKLYGRCRCQKGFRAITPTQCIPSTFDTSIICNHENDCLSIRGHCDRNRCRCPNGYHYDLIKERCDEIFNLHLHFCASSSDCYIQQSNMECKNQKCVCTRNYSFHNDTGCVQRDICNSETTTTTIRLRNHQRQSNTPICQQQLSSSFSTINVCRFVIKSFPLILIVIIISNLLCYIRTRKSSLSNRLYRHHREIHDLRRRYSEEQRQRTNSSMNHLSIVPNDRTIQSCSLLSLPDYETIINNEMPVIIENHRNYQNLQERLPTYEEAIVLSLKNSINSSSDQDIIHGHNDDDDDDDDDDDNDQQQNDYHGIVSQHQQQRQRMLDGHCEYHHHHH</sequence>
<reference evidence="3" key="1">
    <citation type="submission" date="2013-05" db="EMBL/GenBank/DDBJ databases">
        <authorList>
            <person name="Yim A.K.Y."/>
            <person name="Chan T.F."/>
            <person name="Ji K.M."/>
            <person name="Liu X.Y."/>
            <person name="Zhou J.W."/>
            <person name="Li R.Q."/>
            <person name="Yang K.Y."/>
            <person name="Li J."/>
            <person name="Li M."/>
            <person name="Law P.T.W."/>
            <person name="Wu Y.L."/>
            <person name="Cai Z.L."/>
            <person name="Qin H."/>
            <person name="Bao Y."/>
            <person name="Leung R.K.K."/>
            <person name="Ng P.K.S."/>
            <person name="Zou J."/>
            <person name="Zhong X.J."/>
            <person name="Ran P.X."/>
            <person name="Zhong N.S."/>
            <person name="Liu Z.G."/>
            <person name="Tsui S.K.W."/>
        </authorList>
    </citation>
    <scope>NUCLEOTIDE SEQUENCE</scope>
    <source>
        <strain evidence="3">Derf</strain>
        <tissue evidence="3">Whole organism</tissue>
    </source>
</reference>
<keyword evidence="2" id="KW-0812">Transmembrane</keyword>